<sequence length="40" mass="4726">MARRRRVPICTDDGILHSDYPFEALKKGNFFPAETRMEEK</sequence>
<reference evidence="1 2" key="2">
    <citation type="journal article" date="2017" name="Front. Plant Sci.">
        <title>Gene Classification and Mining of Molecular Markers Useful in Red Clover (Trifolium pratense) Breeding.</title>
        <authorList>
            <person name="Istvanek J."/>
            <person name="Dluhosova J."/>
            <person name="Dluhos P."/>
            <person name="Patkova L."/>
            <person name="Nedelnik J."/>
            <person name="Repkova J."/>
        </authorList>
    </citation>
    <scope>NUCLEOTIDE SEQUENCE [LARGE SCALE GENOMIC DNA]</scope>
    <source>
        <strain evidence="2">cv. Tatra</strain>
        <tissue evidence="1">Young leaves</tissue>
    </source>
</reference>
<feature type="non-terminal residue" evidence="1">
    <location>
        <position position="40"/>
    </location>
</feature>
<dbReference type="AlphaFoldDB" id="A0A2K3JQ13"/>
<organism evidence="1 2">
    <name type="scientific">Trifolium pratense</name>
    <name type="common">Red clover</name>
    <dbReference type="NCBI Taxonomy" id="57577"/>
    <lineage>
        <taxon>Eukaryota</taxon>
        <taxon>Viridiplantae</taxon>
        <taxon>Streptophyta</taxon>
        <taxon>Embryophyta</taxon>
        <taxon>Tracheophyta</taxon>
        <taxon>Spermatophyta</taxon>
        <taxon>Magnoliopsida</taxon>
        <taxon>eudicotyledons</taxon>
        <taxon>Gunneridae</taxon>
        <taxon>Pentapetalae</taxon>
        <taxon>rosids</taxon>
        <taxon>fabids</taxon>
        <taxon>Fabales</taxon>
        <taxon>Fabaceae</taxon>
        <taxon>Papilionoideae</taxon>
        <taxon>50 kb inversion clade</taxon>
        <taxon>NPAAA clade</taxon>
        <taxon>Hologalegina</taxon>
        <taxon>IRL clade</taxon>
        <taxon>Trifolieae</taxon>
        <taxon>Trifolium</taxon>
    </lineage>
</organism>
<proteinExistence type="predicted"/>
<dbReference type="Proteomes" id="UP000236291">
    <property type="component" value="Unassembled WGS sequence"/>
</dbReference>
<comment type="caution">
    <text evidence="1">The sequence shown here is derived from an EMBL/GenBank/DDBJ whole genome shotgun (WGS) entry which is preliminary data.</text>
</comment>
<name>A0A2K3JQ13_TRIPR</name>
<evidence type="ECO:0000313" key="2">
    <source>
        <dbReference type="Proteomes" id="UP000236291"/>
    </source>
</evidence>
<dbReference type="EMBL" id="ASHM01118430">
    <property type="protein sequence ID" value="PNX56123.1"/>
    <property type="molecule type" value="Genomic_DNA"/>
</dbReference>
<evidence type="ECO:0000313" key="1">
    <source>
        <dbReference type="EMBL" id="PNX56123.1"/>
    </source>
</evidence>
<reference evidence="1 2" key="1">
    <citation type="journal article" date="2014" name="Am. J. Bot.">
        <title>Genome assembly and annotation for red clover (Trifolium pratense; Fabaceae).</title>
        <authorList>
            <person name="Istvanek J."/>
            <person name="Jaros M."/>
            <person name="Krenek A."/>
            <person name="Repkova J."/>
        </authorList>
    </citation>
    <scope>NUCLEOTIDE SEQUENCE [LARGE SCALE GENOMIC DNA]</scope>
    <source>
        <strain evidence="2">cv. Tatra</strain>
        <tissue evidence="1">Young leaves</tissue>
    </source>
</reference>
<accession>A0A2K3JQ13</accession>
<protein>
    <submittedName>
        <fullName evidence="1">Uncharacterized protein</fullName>
    </submittedName>
</protein>
<gene>
    <name evidence="1" type="ORF">L195_g058054</name>
</gene>